<feature type="domain" description="Glycosyl transferase family 1" evidence="1">
    <location>
        <begin position="185"/>
        <end position="350"/>
    </location>
</feature>
<evidence type="ECO:0000313" key="2">
    <source>
        <dbReference type="EMBL" id="WPF88361.1"/>
    </source>
</evidence>
<dbReference type="Pfam" id="PF00534">
    <property type="entry name" value="Glycos_transf_1"/>
    <property type="match status" value="1"/>
</dbReference>
<dbReference type="CDD" id="cd03801">
    <property type="entry name" value="GT4_PimA-like"/>
    <property type="match status" value="1"/>
</dbReference>
<evidence type="ECO:0000259" key="1">
    <source>
        <dbReference type="Pfam" id="PF00534"/>
    </source>
</evidence>
<accession>A0AAF1C583</accession>
<protein>
    <submittedName>
        <fullName evidence="2">Glycosyltransferase</fullName>
        <ecNumber evidence="2">2.4.-.-</ecNumber>
    </submittedName>
</protein>
<name>A0AAF1C583_9CHRO</name>
<dbReference type="SUPFAM" id="SSF53756">
    <property type="entry name" value="UDP-Glycosyltransferase/glycogen phosphorylase"/>
    <property type="match status" value="1"/>
</dbReference>
<sequence length="378" mass="43141">MNQDKVAILFANYGPYHLARVKAFQNLVKNKGCQMVAIQISRDSIDYQWQTQIENSDLKIYSILGSLRPDKVSKNIIIKKTFDLLSRINPDALVIAGYGYLSMLSALFWSLWRQKPTIIFSESKEDDESRIWWKEAIKSFLVKRYSSALVGGHPHKRYLIKLGFPEDAIFMGYDVVDNSVFHPDKIKQLPFPIHKPYFLSINRFVAKKNLPLLITAYAHYYQKVGEKAWDLVLCGDGELLPQIKGLIQQHQLENHVHLPGFLQQDELLPYFAHAKTFIHASTTEQWGLVVNEAMAAGLPVIVSNRCGCFEDLVMEGVNGFGFNPENQEELTNLMVKMSSEDIDLEAMGKASLSHIEKYSPDYFAQGLKSAIEFAMRKK</sequence>
<keyword evidence="2" id="KW-0328">Glycosyltransferase</keyword>
<dbReference type="InterPro" id="IPR001296">
    <property type="entry name" value="Glyco_trans_1"/>
</dbReference>
<dbReference type="AlphaFoldDB" id="A0AAF1C583"/>
<dbReference type="RefSeq" id="WP_320001437.1">
    <property type="nucleotide sequence ID" value="NZ_CP138348.1"/>
</dbReference>
<dbReference type="PANTHER" id="PTHR45947:SF3">
    <property type="entry name" value="SULFOQUINOVOSYL TRANSFERASE SQD2"/>
    <property type="match status" value="1"/>
</dbReference>
<dbReference type="EMBL" id="CP138348">
    <property type="protein sequence ID" value="WPF88361.1"/>
    <property type="molecule type" value="Genomic_DNA"/>
</dbReference>
<dbReference type="GO" id="GO:0016757">
    <property type="term" value="F:glycosyltransferase activity"/>
    <property type="evidence" value="ECO:0007669"/>
    <property type="project" value="UniProtKB-KW"/>
</dbReference>
<keyword evidence="2" id="KW-0808">Transferase</keyword>
<dbReference type="InterPro" id="IPR050194">
    <property type="entry name" value="Glycosyltransferase_grp1"/>
</dbReference>
<dbReference type="EC" id="2.4.-.-" evidence="2"/>
<proteinExistence type="predicted"/>
<dbReference type="Gene3D" id="3.40.50.2000">
    <property type="entry name" value="Glycogen Phosphorylase B"/>
    <property type="match status" value="2"/>
</dbReference>
<gene>
    <name evidence="2" type="ORF">SAY89_16425</name>
</gene>
<reference evidence="2" key="1">
    <citation type="submission" date="2023-11" db="EMBL/GenBank/DDBJ databases">
        <title>Genome sequence of Cyanobacterium aponinum BCRC AL20115.</title>
        <authorList>
            <person name="Chang H.-Y."/>
            <person name="Lin K.-M."/>
            <person name="Hsueh H.-T."/>
            <person name="Chu H.-A."/>
            <person name="Kuo C.-H."/>
        </authorList>
    </citation>
    <scope>NUCLEOTIDE SEQUENCE</scope>
    <source>
        <strain evidence="2">AL20115</strain>
    </source>
</reference>
<organism evidence="2">
    <name type="scientific">Cyanobacterium aponinum AL20115</name>
    <dbReference type="NCBI Taxonomy" id="3090662"/>
    <lineage>
        <taxon>Bacteria</taxon>
        <taxon>Bacillati</taxon>
        <taxon>Cyanobacteriota</taxon>
        <taxon>Cyanophyceae</taxon>
        <taxon>Oscillatoriophycideae</taxon>
        <taxon>Chroococcales</taxon>
        <taxon>Geminocystaceae</taxon>
        <taxon>Cyanobacterium</taxon>
    </lineage>
</organism>
<dbReference type="PANTHER" id="PTHR45947">
    <property type="entry name" value="SULFOQUINOVOSYL TRANSFERASE SQD2"/>
    <property type="match status" value="1"/>
</dbReference>